<dbReference type="Proteomes" id="UP000308652">
    <property type="component" value="Unassembled WGS sequence"/>
</dbReference>
<protein>
    <submittedName>
        <fullName evidence="2">Uncharacterized protein</fullName>
    </submittedName>
</protein>
<evidence type="ECO:0000256" key="1">
    <source>
        <dbReference type="SAM" id="MobiDB-lite"/>
    </source>
</evidence>
<feature type="region of interest" description="Disordered" evidence="1">
    <location>
        <begin position="1"/>
        <end position="20"/>
    </location>
</feature>
<dbReference type="AlphaFoldDB" id="A0A5C3M3D3"/>
<dbReference type="EMBL" id="ML213598">
    <property type="protein sequence ID" value="TFK39939.1"/>
    <property type="molecule type" value="Genomic_DNA"/>
</dbReference>
<dbReference type="SUPFAM" id="SSF57850">
    <property type="entry name" value="RING/U-box"/>
    <property type="match status" value="1"/>
</dbReference>
<keyword evidence="3" id="KW-1185">Reference proteome</keyword>
<gene>
    <name evidence="2" type="ORF">BDQ12DRAFT_573780</name>
</gene>
<accession>A0A5C3M3D3</accession>
<organism evidence="2 3">
    <name type="scientific">Crucibulum laeve</name>
    <dbReference type="NCBI Taxonomy" id="68775"/>
    <lineage>
        <taxon>Eukaryota</taxon>
        <taxon>Fungi</taxon>
        <taxon>Dikarya</taxon>
        <taxon>Basidiomycota</taxon>
        <taxon>Agaricomycotina</taxon>
        <taxon>Agaricomycetes</taxon>
        <taxon>Agaricomycetidae</taxon>
        <taxon>Agaricales</taxon>
        <taxon>Agaricineae</taxon>
        <taxon>Nidulariaceae</taxon>
        <taxon>Crucibulum</taxon>
    </lineage>
</organism>
<sequence>PREKKAWAPPPAPGPTLRQRIERKEREAGLRCFDVSCGIGPSDEEPTVVTTEQAMRQLSIYACDEDGGKKNLCRHTFHSTCLVSAERVALRGADAAIVGDDVEVSCPVCRGVGCVSKRDWDEGSQALS</sequence>
<evidence type="ECO:0000313" key="3">
    <source>
        <dbReference type="Proteomes" id="UP000308652"/>
    </source>
</evidence>
<proteinExistence type="predicted"/>
<name>A0A5C3M3D3_9AGAR</name>
<feature type="non-terminal residue" evidence="2">
    <location>
        <position position="128"/>
    </location>
</feature>
<evidence type="ECO:0000313" key="2">
    <source>
        <dbReference type="EMBL" id="TFK39939.1"/>
    </source>
</evidence>
<reference evidence="2 3" key="1">
    <citation type="journal article" date="2019" name="Nat. Ecol. Evol.">
        <title>Megaphylogeny resolves global patterns of mushroom evolution.</title>
        <authorList>
            <person name="Varga T."/>
            <person name="Krizsan K."/>
            <person name="Foldi C."/>
            <person name="Dima B."/>
            <person name="Sanchez-Garcia M."/>
            <person name="Sanchez-Ramirez S."/>
            <person name="Szollosi G.J."/>
            <person name="Szarkandi J.G."/>
            <person name="Papp V."/>
            <person name="Albert L."/>
            <person name="Andreopoulos W."/>
            <person name="Angelini C."/>
            <person name="Antonin V."/>
            <person name="Barry K.W."/>
            <person name="Bougher N.L."/>
            <person name="Buchanan P."/>
            <person name="Buyck B."/>
            <person name="Bense V."/>
            <person name="Catcheside P."/>
            <person name="Chovatia M."/>
            <person name="Cooper J."/>
            <person name="Damon W."/>
            <person name="Desjardin D."/>
            <person name="Finy P."/>
            <person name="Geml J."/>
            <person name="Haridas S."/>
            <person name="Hughes K."/>
            <person name="Justo A."/>
            <person name="Karasinski D."/>
            <person name="Kautmanova I."/>
            <person name="Kiss B."/>
            <person name="Kocsube S."/>
            <person name="Kotiranta H."/>
            <person name="LaButti K.M."/>
            <person name="Lechner B.E."/>
            <person name="Liimatainen K."/>
            <person name="Lipzen A."/>
            <person name="Lukacs Z."/>
            <person name="Mihaltcheva S."/>
            <person name="Morgado L.N."/>
            <person name="Niskanen T."/>
            <person name="Noordeloos M.E."/>
            <person name="Ohm R.A."/>
            <person name="Ortiz-Santana B."/>
            <person name="Ovrebo C."/>
            <person name="Racz N."/>
            <person name="Riley R."/>
            <person name="Savchenko A."/>
            <person name="Shiryaev A."/>
            <person name="Soop K."/>
            <person name="Spirin V."/>
            <person name="Szebenyi C."/>
            <person name="Tomsovsky M."/>
            <person name="Tulloss R.E."/>
            <person name="Uehling J."/>
            <person name="Grigoriev I.V."/>
            <person name="Vagvolgyi C."/>
            <person name="Papp T."/>
            <person name="Martin F.M."/>
            <person name="Miettinen O."/>
            <person name="Hibbett D.S."/>
            <person name="Nagy L.G."/>
        </authorList>
    </citation>
    <scope>NUCLEOTIDE SEQUENCE [LARGE SCALE GENOMIC DNA]</scope>
    <source>
        <strain evidence="2 3">CBS 166.37</strain>
    </source>
</reference>
<dbReference type="STRING" id="68775.A0A5C3M3D3"/>
<dbReference type="OrthoDB" id="8062037at2759"/>
<feature type="non-terminal residue" evidence="2">
    <location>
        <position position="1"/>
    </location>
</feature>